<proteinExistence type="predicted"/>
<dbReference type="SUPFAM" id="SSF49899">
    <property type="entry name" value="Concanavalin A-like lectins/glucanases"/>
    <property type="match status" value="1"/>
</dbReference>
<dbReference type="Proteomes" id="UP000247099">
    <property type="component" value="Unassembled WGS sequence"/>
</dbReference>
<dbReference type="RefSeq" id="WP_110130979.1">
    <property type="nucleotide sequence ID" value="NZ_QHJQ01000005.1"/>
</dbReference>
<evidence type="ECO:0000256" key="1">
    <source>
        <dbReference type="SAM" id="SignalP"/>
    </source>
</evidence>
<dbReference type="InterPro" id="IPR013320">
    <property type="entry name" value="ConA-like_dom_sf"/>
</dbReference>
<evidence type="ECO:0000259" key="2">
    <source>
        <dbReference type="Pfam" id="PF06439"/>
    </source>
</evidence>
<evidence type="ECO:0000313" key="3">
    <source>
        <dbReference type="EMBL" id="PXA04032.1"/>
    </source>
</evidence>
<reference evidence="3 4" key="1">
    <citation type="submission" date="2018-05" db="EMBL/GenBank/DDBJ databases">
        <title>Coraliomargarita sinensis sp. nov., isolated from a marine solar saltern.</title>
        <authorList>
            <person name="Zhou L.Y."/>
        </authorList>
    </citation>
    <scope>NUCLEOTIDE SEQUENCE [LARGE SCALE GENOMIC DNA]</scope>
    <source>
        <strain evidence="3 4">WN38</strain>
    </source>
</reference>
<dbReference type="Pfam" id="PF06439">
    <property type="entry name" value="3keto-disac_hyd"/>
    <property type="match status" value="1"/>
</dbReference>
<sequence length="219" mass="24729">MHLKTKHKLSSLIILIGISTILPCFAETSEWETVIDGDLSKVTTEGNWSVDGKNVSLEPRPGEKGWNRFGSYLWLKEDYTDFICEFEFKFTPNGNSGFYFRVSDVDNPVFTGLELQLTQCHKKEKPGWHDLGGIIMFKDRQAGDPLAKSANKLPGEWNRAVVKLEGSLLTVVINGVLVHDHTDLKAHEINGESLSTSGKIGFQDHGMPFWLRNIRIKRL</sequence>
<evidence type="ECO:0000313" key="4">
    <source>
        <dbReference type="Proteomes" id="UP000247099"/>
    </source>
</evidence>
<dbReference type="GO" id="GO:0016787">
    <property type="term" value="F:hydrolase activity"/>
    <property type="evidence" value="ECO:0007669"/>
    <property type="project" value="InterPro"/>
</dbReference>
<comment type="caution">
    <text evidence="3">The sequence shown here is derived from an EMBL/GenBank/DDBJ whole genome shotgun (WGS) entry which is preliminary data.</text>
</comment>
<keyword evidence="1" id="KW-0732">Signal</keyword>
<feature type="chain" id="PRO_5016382977" description="3-keto-alpha-glucoside-1,2-lyase/3-keto-2-hydroxy-glucal hydratase domain-containing protein" evidence="1">
    <location>
        <begin position="27"/>
        <end position="219"/>
    </location>
</feature>
<dbReference type="InParanoid" id="A0A317ZGK4"/>
<feature type="domain" description="3-keto-alpha-glucoside-1,2-lyase/3-keto-2-hydroxy-glucal hydratase" evidence="2">
    <location>
        <begin position="31"/>
        <end position="217"/>
    </location>
</feature>
<dbReference type="Gene3D" id="2.60.120.560">
    <property type="entry name" value="Exo-inulinase, domain 1"/>
    <property type="match status" value="1"/>
</dbReference>
<dbReference type="InterPro" id="IPR010496">
    <property type="entry name" value="AL/BT2_dom"/>
</dbReference>
<keyword evidence="4" id="KW-1185">Reference proteome</keyword>
<name>A0A317ZGK4_9BACT</name>
<accession>A0A317ZGK4</accession>
<organism evidence="3 4">
    <name type="scientific">Coraliomargarita sinensis</name>
    <dbReference type="NCBI Taxonomy" id="2174842"/>
    <lineage>
        <taxon>Bacteria</taxon>
        <taxon>Pseudomonadati</taxon>
        <taxon>Verrucomicrobiota</taxon>
        <taxon>Opitutia</taxon>
        <taxon>Puniceicoccales</taxon>
        <taxon>Coraliomargaritaceae</taxon>
        <taxon>Coraliomargarita</taxon>
    </lineage>
</organism>
<feature type="signal peptide" evidence="1">
    <location>
        <begin position="1"/>
        <end position="26"/>
    </location>
</feature>
<dbReference type="OrthoDB" id="194249at2"/>
<protein>
    <recommendedName>
        <fullName evidence="2">3-keto-alpha-glucoside-1,2-lyase/3-keto-2-hydroxy-glucal hydratase domain-containing protein</fullName>
    </recommendedName>
</protein>
<dbReference type="AlphaFoldDB" id="A0A317ZGK4"/>
<dbReference type="EMBL" id="QHJQ01000005">
    <property type="protein sequence ID" value="PXA04032.1"/>
    <property type="molecule type" value="Genomic_DNA"/>
</dbReference>
<gene>
    <name evidence="3" type="ORF">DDZ13_08280</name>
</gene>